<accession>A0A1W1GXE1</accession>
<sequence length="77" mass="8330">MRTDLWDQFGDLVGGSPRLLATVTAHNSDGTSSLTTYDGAQMRAFGQLQLAIPYNVWVRGGRLVEGAPNLPLIELTV</sequence>
<dbReference type="EMBL" id="FWEU01000002">
    <property type="protein sequence ID" value="SLM23914.1"/>
    <property type="molecule type" value="Genomic_DNA"/>
</dbReference>
<proteinExistence type="predicted"/>
<dbReference type="RefSeq" id="WP_080149238.1">
    <property type="nucleotide sequence ID" value="NZ_FWEU01000002.1"/>
</dbReference>
<evidence type="ECO:0000313" key="2">
    <source>
        <dbReference type="Proteomes" id="UP000191133"/>
    </source>
</evidence>
<dbReference type="AlphaFoldDB" id="A0A1W1GXE1"/>
<organism evidence="1 2">
    <name type="scientific">Stenotrophomonas indicatrix</name>
    <dbReference type="NCBI Taxonomy" id="2045451"/>
    <lineage>
        <taxon>Bacteria</taxon>
        <taxon>Pseudomonadati</taxon>
        <taxon>Pseudomonadota</taxon>
        <taxon>Gammaproteobacteria</taxon>
        <taxon>Lysobacterales</taxon>
        <taxon>Lysobacteraceae</taxon>
        <taxon>Stenotrophomonas</taxon>
    </lineage>
</organism>
<gene>
    <name evidence="1" type="ORF">SAMN04488690_1621</name>
</gene>
<name>A0A1W1GXE1_9GAMM</name>
<dbReference type="Proteomes" id="UP000191133">
    <property type="component" value="Unassembled WGS sequence"/>
</dbReference>
<reference evidence="2" key="1">
    <citation type="submission" date="2016-10" db="EMBL/GenBank/DDBJ databases">
        <authorList>
            <person name="Varghese N."/>
        </authorList>
    </citation>
    <scope>NUCLEOTIDE SEQUENCE [LARGE SCALE GENOMIC DNA]</scope>
    <source>
        <strain evidence="2">92MFCol6.1</strain>
    </source>
</reference>
<evidence type="ECO:0000313" key="1">
    <source>
        <dbReference type="EMBL" id="SLM23914.1"/>
    </source>
</evidence>
<protein>
    <submittedName>
        <fullName evidence="1">Uncharacterized protein</fullName>
    </submittedName>
</protein>